<name>A0A841AID4_9MICO</name>
<accession>A0A841AID4</accession>
<dbReference type="AlphaFoldDB" id="A0A841AID4"/>
<evidence type="ECO:0000259" key="5">
    <source>
        <dbReference type="Pfam" id="PF01266"/>
    </source>
</evidence>
<sequence>MSTTERREVVVIGGGAMGSATAWQLARRGRDVLLLERFEPGHVQGASHGASRNFNQAYSHPDYVSLLVEALPLWRDLEAATGSTLLDTTGIANHGANPAFDAVHAALAAAGIPAEFLPVEEAERRWPGIRFDSRVLFTEQSGRLHADRSVAALQSDAAANGAEVRHGARVTALTVVGDDEVRVDVEGRDGAYQVTARRVVVTAGAWTGKLLAGVATHPTLVVTQEQPAHFRVRDESIVWPGFNHAPAAGNPDYDYWYSGVYGMFTPGEGVKAGWHGVGPVVDPDARSFAPEPVQLAALQRYAAEWLPGVDPDAFAPISCTYTTTPDSNFVLDRTGPVVIGAGFSGQGFKFTPVVGRILADAVDGLPTPAIFSLGAPRLAAS</sequence>
<dbReference type="EMBL" id="JACHMJ010000001">
    <property type="protein sequence ID" value="MBB5842204.1"/>
    <property type="molecule type" value="Genomic_DNA"/>
</dbReference>
<organism evidence="6 7">
    <name type="scientific">Conyzicola lurida</name>
    <dbReference type="NCBI Taxonomy" id="1172621"/>
    <lineage>
        <taxon>Bacteria</taxon>
        <taxon>Bacillati</taxon>
        <taxon>Actinomycetota</taxon>
        <taxon>Actinomycetes</taxon>
        <taxon>Micrococcales</taxon>
        <taxon>Microbacteriaceae</taxon>
        <taxon>Conyzicola</taxon>
    </lineage>
</organism>
<proteinExistence type="predicted"/>
<evidence type="ECO:0000256" key="1">
    <source>
        <dbReference type="ARBA" id="ARBA00001974"/>
    </source>
</evidence>
<dbReference type="SUPFAM" id="SSF54373">
    <property type="entry name" value="FAD-linked reductases, C-terminal domain"/>
    <property type="match status" value="1"/>
</dbReference>
<protein>
    <submittedName>
        <fullName evidence="6">Sarcosine oxidase</fullName>
        <ecNumber evidence="6">1.5.3.1</ecNumber>
    </submittedName>
</protein>
<keyword evidence="2" id="KW-0285">Flavoprotein</keyword>
<dbReference type="Gene3D" id="3.50.50.60">
    <property type="entry name" value="FAD/NAD(P)-binding domain"/>
    <property type="match status" value="1"/>
</dbReference>
<evidence type="ECO:0000256" key="2">
    <source>
        <dbReference type="ARBA" id="ARBA00022630"/>
    </source>
</evidence>
<evidence type="ECO:0000256" key="4">
    <source>
        <dbReference type="ARBA" id="ARBA00023002"/>
    </source>
</evidence>
<dbReference type="EC" id="1.5.3.1" evidence="6"/>
<dbReference type="Pfam" id="PF01266">
    <property type="entry name" value="DAO"/>
    <property type="match status" value="1"/>
</dbReference>
<reference evidence="6 7" key="1">
    <citation type="submission" date="2020-08" db="EMBL/GenBank/DDBJ databases">
        <title>Sequencing the genomes of 1000 actinobacteria strains.</title>
        <authorList>
            <person name="Klenk H.-P."/>
        </authorList>
    </citation>
    <scope>NUCLEOTIDE SEQUENCE [LARGE SCALE GENOMIC DNA]</scope>
    <source>
        <strain evidence="6 7">DSM 105784</strain>
    </source>
</reference>
<comment type="caution">
    <text evidence="6">The sequence shown here is derived from an EMBL/GenBank/DDBJ whole genome shotgun (WGS) entry which is preliminary data.</text>
</comment>
<evidence type="ECO:0000313" key="7">
    <source>
        <dbReference type="Proteomes" id="UP000536685"/>
    </source>
</evidence>
<dbReference type="SUPFAM" id="SSF51905">
    <property type="entry name" value="FAD/NAD(P)-binding domain"/>
    <property type="match status" value="1"/>
</dbReference>
<dbReference type="InterPro" id="IPR045170">
    <property type="entry name" value="MTOX"/>
</dbReference>
<gene>
    <name evidence="6" type="ORF">HD599_000527</name>
</gene>
<dbReference type="PANTHER" id="PTHR10961:SF46">
    <property type="entry name" value="PEROXISOMAL SARCOSINE OXIDASE"/>
    <property type="match status" value="1"/>
</dbReference>
<keyword evidence="3" id="KW-0274">FAD</keyword>
<dbReference type="PANTHER" id="PTHR10961">
    <property type="entry name" value="PEROXISOMAL SARCOSINE OXIDASE"/>
    <property type="match status" value="1"/>
</dbReference>
<comment type="cofactor">
    <cofactor evidence="1">
        <name>FAD</name>
        <dbReference type="ChEBI" id="CHEBI:57692"/>
    </cofactor>
</comment>
<dbReference type="GO" id="GO:0050660">
    <property type="term" value="F:flavin adenine dinucleotide binding"/>
    <property type="evidence" value="ECO:0007669"/>
    <property type="project" value="InterPro"/>
</dbReference>
<dbReference type="GO" id="GO:0008115">
    <property type="term" value="F:sarcosine oxidase activity"/>
    <property type="evidence" value="ECO:0007669"/>
    <property type="project" value="UniProtKB-EC"/>
</dbReference>
<keyword evidence="4 6" id="KW-0560">Oxidoreductase</keyword>
<dbReference type="Gene3D" id="3.30.9.10">
    <property type="entry name" value="D-Amino Acid Oxidase, subunit A, domain 2"/>
    <property type="match status" value="1"/>
</dbReference>
<dbReference type="InterPro" id="IPR036188">
    <property type="entry name" value="FAD/NAD-bd_sf"/>
</dbReference>
<dbReference type="RefSeq" id="WP_343061841.1">
    <property type="nucleotide sequence ID" value="NZ_JACHMJ010000001.1"/>
</dbReference>
<evidence type="ECO:0000313" key="6">
    <source>
        <dbReference type="EMBL" id="MBB5842204.1"/>
    </source>
</evidence>
<evidence type="ECO:0000256" key="3">
    <source>
        <dbReference type="ARBA" id="ARBA00022827"/>
    </source>
</evidence>
<dbReference type="InterPro" id="IPR006076">
    <property type="entry name" value="FAD-dep_OxRdtase"/>
</dbReference>
<feature type="domain" description="FAD dependent oxidoreductase" evidence="5">
    <location>
        <begin position="9"/>
        <end position="360"/>
    </location>
</feature>
<dbReference type="Proteomes" id="UP000536685">
    <property type="component" value="Unassembled WGS sequence"/>
</dbReference>
<keyword evidence="7" id="KW-1185">Reference proteome</keyword>